<dbReference type="Gene3D" id="3.80.10.10">
    <property type="entry name" value="Ribonuclease Inhibitor"/>
    <property type="match status" value="1"/>
</dbReference>
<dbReference type="GeneID" id="18802248"/>
<organism evidence="1 2">
    <name type="scientific">Stereum hirsutum (strain FP-91666)</name>
    <name type="common">White-rot fungus</name>
    <dbReference type="NCBI Taxonomy" id="721885"/>
    <lineage>
        <taxon>Eukaryota</taxon>
        <taxon>Fungi</taxon>
        <taxon>Dikarya</taxon>
        <taxon>Basidiomycota</taxon>
        <taxon>Agaricomycotina</taxon>
        <taxon>Agaricomycetes</taxon>
        <taxon>Russulales</taxon>
        <taxon>Stereaceae</taxon>
        <taxon>Stereum</taxon>
    </lineage>
</organism>
<dbReference type="OrthoDB" id="2269034at2759"/>
<gene>
    <name evidence="1" type="ORF">STEHIDRAFT_163191</name>
</gene>
<dbReference type="OMA" id="HRAVEYM"/>
<dbReference type="KEGG" id="shs:STEHIDRAFT_163191"/>
<name>R7RX21_STEHR</name>
<dbReference type="RefSeq" id="XP_007310925.1">
    <property type="nucleotide sequence ID" value="XM_007310863.1"/>
</dbReference>
<reference evidence="2" key="1">
    <citation type="journal article" date="2012" name="Science">
        <title>The Paleozoic origin of enzymatic lignin decomposition reconstructed from 31 fungal genomes.</title>
        <authorList>
            <person name="Floudas D."/>
            <person name="Binder M."/>
            <person name="Riley R."/>
            <person name="Barry K."/>
            <person name="Blanchette R.A."/>
            <person name="Henrissat B."/>
            <person name="Martinez A.T."/>
            <person name="Otillar R."/>
            <person name="Spatafora J.W."/>
            <person name="Yadav J.S."/>
            <person name="Aerts A."/>
            <person name="Benoit I."/>
            <person name="Boyd A."/>
            <person name="Carlson A."/>
            <person name="Copeland A."/>
            <person name="Coutinho P.M."/>
            <person name="de Vries R.P."/>
            <person name="Ferreira P."/>
            <person name="Findley K."/>
            <person name="Foster B."/>
            <person name="Gaskell J."/>
            <person name="Glotzer D."/>
            <person name="Gorecki P."/>
            <person name="Heitman J."/>
            <person name="Hesse C."/>
            <person name="Hori C."/>
            <person name="Igarashi K."/>
            <person name="Jurgens J.A."/>
            <person name="Kallen N."/>
            <person name="Kersten P."/>
            <person name="Kohler A."/>
            <person name="Kuees U."/>
            <person name="Kumar T.K.A."/>
            <person name="Kuo A."/>
            <person name="LaButti K."/>
            <person name="Larrondo L.F."/>
            <person name="Lindquist E."/>
            <person name="Ling A."/>
            <person name="Lombard V."/>
            <person name="Lucas S."/>
            <person name="Lundell T."/>
            <person name="Martin R."/>
            <person name="McLaughlin D.J."/>
            <person name="Morgenstern I."/>
            <person name="Morin E."/>
            <person name="Murat C."/>
            <person name="Nagy L.G."/>
            <person name="Nolan M."/>
            <person name="Ohm R.A."/>
            <person name="Patyshakuliyeva A."/>
            <person name="Rokas A."/>
            <person name="Ruiz-Duenas F.J."/>
            <person name="Sabat G."/>
            <person name="Salamov A."/>
            <person name="Samejima M."/>
            <person name="Schmutz J."/>
            <person name="Slot J.C."/>
            <person name="St John F."/>
            <person name="Stenlid J."/>
            <person name="Sun H."/>
            <person name="Sun S."/>
            <person name="Syed K."/>
            <person name="Tsang A."/>
            <person name="Wiebenga A."/>
            <person name="Young D."/>
            <person name="Pisabarro A."/>
            <person name="Eastwood D.C."/>
            <person name="Martin F."/>
            <person name="Cullen D."/>
            <person name="Grigoriev I.V."/>
            <person name="Hibbett D.S."/>
        </authorList>
    </citation>
    <scope>NUCLEOTIDE SEQUENCE [LARGE SCALE GENOMIC DNA]</scope>
    <source>
        <strain evidence="2">FP-91666</strain>
    </source>
</reference>
<protein>
    <submittedName>
        <fullName evidence="1">Uncharacterized protein</fullName>
    </submittedName>
</protein>
<dbReference type="SUPFAM" id="SSF52058">
    <property type="entry name" value="L domain-like"/>
    <property type="match status" value="1"/>
</dbReference>
<keyword evidence="2" id="KW-1185">Reference proteome</keyword>
<dbReference type="Proteomes" id="UP000053927">
    <property type="component" value="Unassembled WGS sequence"/>
</dbReference>
<evidence type="ECO:0000313" key="2">
    <source>
        <dbReference type="Proteomes" id="UP000053927"/>
    </source>
</evidence>
<sequence length="488" mass="55444">MSALAQTRCHIDTIPVEILTEIFIHVCEAHTPSQQPKSLQQAISLYTRPIDVSHVCRHWREVALACARLWTFILVSERHEHGLERFDAFVKRSKKSPLRIFISWSPTEDDRSGRDPIDWEHFSQMSDVFVDTTLEQILRSSHRWTSFHLSIETARLMSRIERRLSTVDAPLLRDVALGTTFPQDSDVPSVWNASKRWSGRPPFLACDLRSLYLSQTPPNWIDHTPYCMDRTPYYTNLQSLTLDRVTVPFISAFMRFLAGFPLLEALALRTFRFNTMRGGTQNDPLVELPLLRCFSITGLGPQDGEVLFTQLRMPNIKVMTLDCEEQHHDNLRWDTAVSLLSAAYPGSSTSALDSVQVLRIGQLECDSSLLPSFFQRLSDLRVLVVDCSSTGWDKFLVHVQTTPHLPLLTILVCPGISYEQLHHLVVESTMSEVPIQRVFVTKDTRFSSSAVVSNIRTVEVLEELPSSEEGQIDASLGDLLAAYFDAEE</sequence>
<accession>R7RX21</accession>
<dbReference type="AlphaFoldDB" id="R7RX21"/>
<dbReference type="InterPro" id="IPR032675">
    <property type="entry name" value="LRR_dom_sf"/>
</dbReference>
<dbReference type="Gene3D" id="1.20.1280.50">
    <property type="match status" value="1"/>
</dbReference>
<proteinExistence type="predicted"/>
<dbReference type="EMBL" id="JH687400">
    <property type="protein sequence ID" value="EIM79936.1"/>
    <property type="molecule type" value="Genomic_DNA"/>
</dbReference>
<evidence type="ECO:0000313" key="1">
    <source>
        <dbReference type="EMBL" id="EIM79936.1"/>
    </source>
</evidence>